<dbReference type="EMBL" id="QRDW01000001">
    <property type="protein sequence ID" value="RED53996.1"/>
    <property type="molecule type" value="Genomic_DNA"/>
</dbReference>
<comment type="caution">
    <text evidence="2">The sequence shown here is derived from an EMBL/GenBank/DDBJ whole genome shotgun (WGS) entry which is preliminary data.</text>
</comment>
<name>A0A3D9HYL4_9PROT</name>
<protein>
    <recommendedName>
        <fullName evidence="4">DUF1360 domain-containing protein</fullName>
    </recommendedName>
</protein>
<evidence type="ECO:0008006" key="4">
    <source>
        <dbReference type="Google" id="ProtNLM"/>
    </source>
</evidence>
<dbReference type="Proteomes" id="UP000256845">
    <property type="component" value="Unassembled WGS sequence"/>
</dbReference>
<accession>A0A3D9HYL4</accession>
<keyword evidence="1" id="KW-0812">Transmembrane</keyword>
<feature type="transmembrane region" description="Helical" evidence="1">
    <location>
        <begin position="86"/>
        <end position="116"/>
    </location>
</feature>
<reference evidence="2 3" key="1">
    <citation type="submission" date="2018-07" db="EMBL/GenBank/DDBJ databases">
        <title>Genomic Encyclopedia of Type Strains, Phase III (KMG-III): the genomes of soil and plant-associated and newly described type strains.</title>
        <authorList>
            <person name="Whitman W."/>
        </authorList>
    </citation>
    <scope>NUCLEOTIDE SEQUENCE [LARGE SCALE GENOMIC DNA]</scope>
    <source>
        <strain evidence="2 3">CECT 8488</strain>
    </source>
</reference>
<evidence type="ECO:0000256" key="1">
    <source>
        <dbReference type="SAM" id="Phobius"/>
    </source>
</evidence>
<proteinExistence type="predicted"/>
<feature type="transmembrane region" description="Helical" evidence="1">
    <location>
        <begin position="12"/>
        <end position="30"/>
    </location>
</feature>
<keyword evidence="3" id="KW-1185">Reference proteome</keyword>
<sequence>MELDFTNALIGWALYILIWMKLPEWGSWFNRLLGLLPQPLQTLYEQWRCPYCVGFWIGLGLHAATGLWTLPVLMDLPEFWGSAGPYLAWFLDALVTGTLMLVMKLGLDAIAFPALLGHKARSEMIAGK</sequence>
<dbReference type="RefSeq" id="WP_218044562.1">
    <property type="nucleotide sequence ID" value="NZ_QRDW01000001.1"/>
</dbReference>
<organism evidence="2 3">
    <name type="scientific">Aestuariispira insulae</name>
    <dbReference type="NCBI Taxonomy" id="1461337"/>
    <lineage>
        <taxon>Bacteria</taxon>
        <taxon>Pseudomonadati</taxon>
        <taxon>Pseudomonadota</taxon>
        <taxon>Alphaproteobacteria</taxon>
        <taxon>Rhodospirillales</taxon>
        <taxon>Kiloniellaceae</taxon>
        <taxon>Aestuariispira</taxon>
    </lineage>
</organism>
<gene>
    <name evidence="2" type="ORF">DFP90_101796</name>
</gene>
<feature type="transmembrane region" description="Helical" evidence="1">
    <location>
        <begin position="51"/>
        <end position="74"/>
    </location>
</feature>
<keyword evidence="1" id="KW-1133">Transmembrane helix</keyword>
<keyword evidence="1" id="KW-0472">Membrane</keyword>
<evidence type="ECO:0000313" key="2">
    <source>
        <dbReference type="EMBL" id="RED53996.1"/>
    </source>
</evidence>
<evidence type="ECO:0000313" key="3">
    <source>
        <dbReference type="Proteomes" id="UP000256845"/>
    </source>
</evidence>
<dbReference type="AlphaFoldDB" id="A0A3D9HYL4"/>